<feature type="transmembrane region" description="Helical" evidence="12">
    <location>
        <begin position="65"/>
        <end position="84"/>
    </location>
</feature>
<feature type="domain" description="ABC transmembrane type-1" evidence="14">
    <location>
        <begin position="938"/>
        <end position="1180"/>
    </location>
</feature>
<keyword evidence="10 12" id="KW-0472">Membrane</keyword>
<dbReference type="FunFam" id="3.40.50.300:FF:000169">
    <property type="entry name" value="ABC transporter C family member 3"/>
    <property type="match status" value="1"/>
</dbReference>
<dbReference type="Pfam" id="PF00664">
    <property type="entry name" value="ABC_membrane"/>
    <property type="match status" value="2"/>
</dbReference>
<dbReference type="FunFam" id="1.20.1560.10:FF:000003">
    <property type="entry name" value="ABC transporter C family member 10"/>
    <property type="match status" value="1"/>
</dbReference>
<name>A0A4S8IY55_MUSBA</name>
<evidence type="ECO:0000256" key="6">
    <source>
        <dbReference type="ARBA" id="ARBA00022741"/>
    </source>
</evidence>
<proteinExistence type="inferred from homology"/>
<feature type="transmembrane region" description="Helical" evidence="12">
    <location>
        <begin position="140"/>
        <end position="162"/>
    </location>
</feature>
<dbReference type="InterPro" id="IPR011527">
    <property type="entry name" value="ABC1_TM_dom"/>
</dbReference>
<evidence type="ECO:0000256" key="11">
    <source>
        <dbReference type="ARBA" id="ARBA00057614"/>
    </source>
</evidence>
<comment type="subcellular location">
    <subcellularLocation>
        <location evidence="1">Membrane</location>
        <topology evidence="1">Multi-pass membrane protein</topology>
    </subcellularLocation>
</comment>
<dbReference type="CDD" id="cd18579">
    <property type="entry name" value="ABC_6TM_ABCC_D1"/>
    <property type="match status" value="1"/>
</dbReference>
<comment type="caution">
    <text evidence="15">The sequence shown here is derived from an EMBL/GenBank/DDBJ whole genome shotgun (WGS) entry which is preliminary data.</text>
</comment>
<evidence type="ECO:0008006" key="17">
    <source>
        <dbReference type="Google" id="ProtNLM"/>
    </source>
</evidence>
<dbReference type="GO" id="GO:0005524">
    <property type="term" value="F:ATP binding"/>
    <property type="evidence" value="ECO:0007669"/>
    <property type="project" value="UniProtKB-KW"/>
</dbReference>
<dbReference type="InterPro" id="IPR044746">
    <property type="entry name" value="ABCC_6TM_D1"/>
</dbReference>
<dbReference type="FunFam" id="1.20.1560.10:FF:000002">
    <property type="entry name" value="ABC transporter C family member 5"/>
    <property type="match status" value="1"/>
</dbReference>
<dbReference type="PROSITE" id="PS50893">
    <property type="entry name" value="ABC_TRANSPORTER_2"/>
    <property type="match status" value="2"/>
</dbReference>
<dbReference type="EMBL" id="PYDT01000008">
    <property type="protein sequence ID" value="THU53519.1"/>
    <property type="molecule type" value="Genomic_DNA"/>
</dbReference>
<organism evidence="15 16">
    <name type="scientific">Musa balbisiana</name>
    <name type="common">Banana</name>
    <dbReference type="NCBI Taxonomy" id="52838"/>
    <lineage>
        <taxon>Eukaryota</taxon>
        <taxon>Viridiplantae</taxon>
        <taxon>Streptophyta</taxon>
        <taxon>Embryophyta</taxon>
        <taxon>Tracheophyta</taxon>
        <taxon>Spermatophyta</taxon>
        <taxon>Magnoliopsida</taxon>
        <taxon>Liliopsida</taxon>
        <taxon>Zingiberales</taxon>
        <taxon>Musaceae</taxon>
        <taxon>Musa</taxon>
    </lineage>
</organism>
<accession>A0A4S8IY55</accession>
<evidence type="ECO:0000256" key="10">
    <source>
        <dbReference type="ARBA" id="ARBA00023136"/>
    </source>
</evidence>
<evidence type="ECO:0000256" key="1">
    <source>
        <dbReference type="ARBA" id="ARBA00004141"/>
    </source>
</evidence>
<evidence type="ECO:0000256" key="5">
    <source>
        <dbReference type="ARBA" id="ARBA00022737"/>
    </source>
</evidence>
<keyword evidence="3" id="KW-0813">Transport</keyword>
<evidence type="ECO:0000259" key="13">
    <source>
        <dbReference type="PROSITE" id="PS50893"/>
    </source>
</evidence>
<evidence type="ECO:0000313" key="16">
    <source>
        <dbReference type="Proteomes" id="UP000317650"/>
    </source>
</evidence>
<dbReference type="InterPro" id="IPR056228">
    <property type="entry name" value="ABCC10-like_N"/>
</dbReference>
<dbReference type="SMART" id="SM00382">
    <property type="entry name" value="AAA"/>
    <property type="match status" value="2"/>
</dbReference>
<feature type="transmembrane region" description="Helical" evidence="12">
    <location>
        <begin position="337"/>
        <end position="362"/>
    </location>
</feature>
<feature type="transmembrane region" description="Helical" evidence="12">
    <location>
        <begin position="900"/>
        <end position="919"/>
    </location>
</feature>
<dbReference type="InterPro" id="IPR036640">
    <property type="entry name" value="ABC1_TM_sf"/>
</dbReference>
<sequence length="1495" mass="166083">MAALAGTVPKSVLYPQFLHFFAPLSSFSWLDAWMAFCGDSASAYQDGGSCGFGELFCSSSCMNHMFVSFVDAILIIAFLLNFVCKVSSRSVDARPLFGLSSSLRITAAVFNSLLGLLYLGHGLWMLVGNLRRGMDGVHPAHQWLLVLSQGFCSVLVVLIVSVRRTRFGHTFIRIWSLAASFSTGFVCFSSVLAVLADKKASFLICVGILSLPGAVLLLLCTFKGSNHADDYGAADGSLYEPFKGESSPSEENSDESVTPFTNAGFFSRMSFWWLNPLMKKGYQRPLEEKDIPQLGKVDRAETCYLLFLEQLNRQKERQQTSSPSILWAIVSCFQKEILVSGFFALLKILTLSAGPLLLNAFIKVSLGNEVFKHEGYVLAFGMFLAKCLESLSQRQWYFRTRRIGLQVRSLLSAAIYQKQLKLSNSAKLDHSSGEIMNYVTVDAYRIGEFPFWFHQTWTTSLQLCIALVILYHAVGLATISAMVVIVLTVLCNAPLAKLQHKFQTRLMEAQDIRLKAVSEALVNMKVLKLYAWETHFKKVIEGLRETECKWLSAFQLRRAYNSFLFWSSPVLVSAAAFSTCYFLHIPLNPSNVFTFVATLRLVQDPVRQIPDVIGVVIQAKVAFARILKFLDAPELQSNQVRNFSQANVEHPVAIEAGSFSWEENTMKPTLRGINLVVKAKEKVAICGEVGSGKSTLLAAILREIPKTEGMIQVSGKIAYVSQTAWIQTGSIQDNILFGSAMDQQKYQKTVEKCSLVKDIEMLPFGDLTEIGERGVNLSGGQKQRIQLAPASKHYLYSVYLWQLMSDGEVRSAAPYDELLASSKAFEDLVSAHKDTVGPGRLEGVGSQRQIKTSAREINSSKKQEMVKPSGLDQLIKKEEKESGDTGLKPYKQYLGQNKGYLYASISALSHLIFVAGQISQNSWMAAKVQDPQVSMFLLIVVYLSIGFSTVLFLLSRSIFVVVLGIQSSKSLFLELMNSLFRAPTSFFDSTPIGRILSRVSSDLSLVDLDVPFSFIFSVSATLNAYSNLAVLAFVTWPVLFVSIPMVYLTIRLQRYYLVSAKELMRINGTTKSLVANHLAESISGATTIRAFEEEDRFFSKSLELIDKNASPFFHNFAASEWLIQRLETMSAAIVSSSALIMALLPPGTFSSGFVGMALSYGLSLNMSLVFSIQNQCTLANHIISVERLNQYMHVSSEAPEIVRGNRPPSDWPAVGRVELRDLKIRYRPEAPLVLRGISCTFEGGNKIGIVGRTGSGKTTLIGALFRLVEPAEGRITIDTLDIATIGLHDLRSRLGIIPQDPTLFHGSVRYNLDPLGQYTDQQIWEVLDKCQLQEAVQEKQKGLDSLGKTQRHFVTSLSNRDTNYFLHETTCTAVVEDGSNWSMGQRQLFCLGRALLRRSRILVLDEATASIDNATDAILQKTIRTEFADCTVITVAHRIPTVMDCNMVLAISDGKLEEYDEPMKLMEREGSLFGSLVKEYWSHAANATIQFTDSH</sequence>
<dbReference type="Proteomes" id="UP000317650">
    <property type="component" value="Chromosome 10"/>
</dbReference>
<evidence type="ECO:0000259" key="14">
    <source>
        <dbReference type="PROSITE" id="PS50929"/>
    </source>
</evidence>
<dbReference type="InterPro" id="IPR050173">
    <property type="entry name" value="ABC_transporter_C-like"/>
</dbReference>
<feature type="transmembrane region" description="Helical" evidence="12">
    <location>
        <begin position="1028"/>
        <end position="1050"/>
    </location>
</feature>
<keyword evidence="16" id="KW-1185">Reference proteome</keyword>
<keyword evidence="8" id="KW-1278">Translocase</keyword>
<dbReference type="GO" id="GO:0016020">
    <property type="term" value="C:membrane"/>
    <property type="evidence" value="ECO:0007669"/>
    <property type="project" value="UniProtKB-SubCell"/>
</dbReference>
<dbReference type="Gene3D" id="1.20.1560.10">
    <property type="entry name" value="ABC transporter type 1, transmembrane domain"/>
    <property type="match status" value="2"/>
</dbReference>
<feature type="transmembrane region" description="Helical" evidence="12">
    <location>
        <begin position="174"/>
        <end position="195"/>
    </location>
</feature>
<dbReference type="Gene3D" id="3.40.50.300">
    <property type="entry name" value="P-loop containing nucleotide triphosphate hydrolases"/>
    <property type="match status" value="2"/>
</dbReference>
<keyword evidence="6" id="KW-0547">Nucleotide-binding</keyword>
<feature type="transmembrane region" description="Helical" evidence="12">
    <location>
        <begin position="96"/>
        <end position="120"/>
    </location>
</feature>
<dbReference type="InterPro" id="IPR003593">
    <property type="entry name" value="AAA+_ATPase"/>
</dbReference>
<feature type="transmembrane region" description="Helical" evidence="12">
    <location>
        <begin position="201"/>
        <end position="222"/>
    </location>
</feature>
<dbReference type="SUPFAM" id="SSF52540">
    <property type="entry name" value="P-loop containing nucleoside triphosphate hydrolases"/>
    <property type="match status" value="2"/>
</dbReference>
<feature type="domain" description="ABC transporter" evidence="13">
    <location>
        <begin position="654"/>
        <end position="887"/>
    </location>
</feature>
<comment type="similarity">
    <text evidence="2">Belongs to the ABC transporter superfamily. ABCC family. Conjugate transporter (TC 3.A.1.208) subfamily.</text>
</comment>
<evidence type="ECO:0000256" key="8">
    <source>
        <dbReference type="ARBA" id="ARBA00022967"/>
    </source>
</evidence>
<dbReference type="PROSITE" id="PS50929">
    <property type="entry name" value="ABC_TM1F"/>
    <property type="match status" value="2"/>
</dbReference>
<dbReference type="InterPro" id="IPR027417">
    <property type="entry name" value="P-loop_NTPase"/>
</dbReference>
<comment type="function">
    <text evidence="11">ABC transporter that may affect phytic acid transport and compartmentalization. May function directly or indirectly in removing phytic acid from the cytosol or in vesicle trafficking. Required for phytic acid accumulation in developing seeds. Phytic acid is the primary storage form of phosphorus in cereal grains and other plant seeds.</text>
</comment>
<evidence type="ECO:0000256" key="7">
    <source>
        <dbReference type="ARBA" id="ARBA00022840"/>
    </source>
</evidence>
<keyword evidence="4 12" id="KW-0812">Transmembrane</keyword>
<dbReference type="PANTHER" id="PTHR24223:SF369">
    <property type="entry name" value="ABC TRANSPORTER C FAMILY MEMBER 10"/>
    <property type="match status" value="1"/>
</dbReference>
<dbReference type="GO" id="GO:0140359">
    <property type="term" value="F:ABC-type transporter activity"/>
    <property type="evidence" value="ECO:0007669"/>
    <property type="project" value="InterPro"/>
</dbReference>
<evidence type="ECO:0000256" key="2">
    <source>
        <dbReference type="ARBA" id="ARBA00009726"/>
    </source>
</evidence>
<dbReference type="STRING" id="52838.A0A4S8IY55"/>
<dbReference type="InterPro" id="IPR044726">
    <property type="entry name" value="ABCC_6TM_D2"/>
</dbReference>
<feature type="transmembrane region" description="Helical" evidence="12">
    <location>
        <begin position="374"/>
        <end position="392"/>
    </location>
</feature>
<dbReference type="InterPro" id="IPR003439">
    <property type="entry name" value="ABC_transporter-like_ATP-bd"/>
</dbReference>
<protein>
    <recommendedName>
        <fullName evidence="17">ABC transporter C family member 10</fullName>
    </recommendedName>
</protein>
<reference evidence="15 16" key="1">
    <citation type="journal article" date="2019" name="Nat. Plants">
        <title>Genome sequencing of Musa balbisiana reveals subgenome evolution and function divergence in polyploid bananas.</title>
        <authorList>
            <person name="Yao X."/>
        </authorList>
    </citation>
    <scope>NUCLEOTIDE SEQUENCE [LARGE SCALE GENOMIC DNA]</scope>
    <source>
        <strain evidence="16">cv. DH-PKW</strain>
        <tissue evidence="15">Leaves</tissue>
    </source>
</reference>
<dbReference type="CDD" id="cd03244">
    <property type="entry name" value="ABCC_MRP_domain2"/>
    <property type="match status" value="1"/>
</dbReference>
<gene>
    <name evidence="15" type="ORF">C4D60_Mb10t15260</name>
</gene>
<feature type="transmembrane region" description="Helical" evidence="12">
    <location>
        <begin position="939"/>
        <end position="965"/>
    </location>
</feature>
<evidence type="ECO:0000256" key="9">
    <source>
        <dbReference type="ARBA" id="ARBA00022989"/>
    </source>
</evidence>
<keyword evidence="7" id="KW-0067">ATP-binding</keyword>
<dbReference type="PANTHER" id="PTHR24223">
    <property type="entry name" value="ATP-BINDING CASSETTE SUB-FAMILY C"/>
    <property type="match status" value="1"/>
</dbReference>
<dbReference type="Pfam" id="PF00005">
    <property type="entry name" value="ABC_tran"/>
    <property type="match status" value="2"/>
</dbReference>
<dbReference type="GO" id="GO:0016887">
    <property type="term" value="F:ATP hydrolysis activity"/>
    <property type="evidence" value="ECO:0007669"/>
    <property type="project" value="InterPro"/>
</dbReference>
<dbReference type="Pfam" id="PF24358">
    <property type="entry name" value="ABCC10_N"/>
    <property type="match status" value="1"/>
</dbReference>
<dbReference type="CDD" id="cd18580">
    <property type="entry name" value="ABC_6TM_ABCC_D2"/>
    <property type="match status" value="1"/>
</dbReference>
<dbReference type="SUPFAM" id="SSF90123">
    <property type="entry name" value="ABC transporter transmembrane region"/>
    <property type="match status" value="2"/>
</dbReference>
<evidence type="ECO:0000313" key="15">
    <source>
        <dbReference type="EMBL" id="THU53519.1"/>
    </source>
</evidence>
<keyword evidence="9 12" id="KW-1133">Transmembrane helix</keyword>
<feature type="domain" description="ABC transmembrane type-1" evidence="14">
    <location>
        <begin position="338"/>
        <end position="618"/>
    </location>
</feature>
<feature type="domain" description="ABC transporter" evidence="13">
    <location>
        <begin position="1219"/>
        <end position="1478"/>
    </location>
</feature>
<keyword evidence="5" id="KW-0677">Repeat</keyword>
<evidence type="ECO:0000256" key="12">
    <source>
        <dbReference type="SAM" id="Phobius"/>
    </source>
</evidence>
<feature type="transmembrane region" description="Helical" evidence="12">
    <location>
        <begin position="463"/>
        <end position="490"/>
    </location>
</feature>
<evidence type="ECO:0000256" key="4">
    <source>
        <dbReference type="ARBA" id="ARBA00022692"/>
    </source>
</evidence>
<evidence type="ECO:0000256" key="3">
    <source>
        <dbReference type="ARBA" id="ARBA00022448"/>
    </source>
</evidence>
<feature type="transmembrane region" description="Helical" evidence="12">
    <location>
        <begin position="563"/>
        <end position="583"/>
    </location>
</feature>